<dbReference type="GO" id="GO:0016747">
    <property type="term" value="F:acyltransferase activity, transferring groups other than amino-acyl groups"/>
    <property type="evidence" value="ECO:0007669"/>
    <property type="project" value="TreeGrafter"/>
</dbReference>
<dbReference type="Gene3D" id="3.40.50.1820">
    <property type="entry name" value="alpha/beta hydrolase"/>
    <property type="match status" value="1"/>
</dbReference>
<reference evidence="3" key="2">
    <citation type="submission" date="2021-04" db="EMBL/GenBank/DDBJ databases">
        <authorList>
            <person name="Gilroy R."/>
        </authorList>
    </citation>
    <scope>NUCLEOTIDE SEQUENCE</scope>
    <source>
        <strain evidence="3">ChiSxjej3B15-24422</strain>
    </source>
</reference>
<dbReference type="Pfam" id="PF01337">
    <property type="entry name" value="Barstar"/>
    <property type="match status" value="1"/>
</dbReference>
<reference evidence="3" key="1">
    <citation type="journal article" date="2021" name="PeerJ">
        <title>Extensive microbial diversity within the chicken gut microbiome revealed by metagenomics and culture.</title>
        <authorList>
            <person name="Gilroy R."/>
            <person name="Ravi A."/>
            <person name="Getino M."/>
            <person name="Pursley I."/>
            <person name="Horton D.L."/>
            <person name="Alikhan N.F."/>
            <person name="Baker D."/>
            <person name="Gharbi K."/>
            <person name="Hall N."/>
            <person name="Watson M."/>
            <person name="Adriaenssens E.M."/>
            <person name="Foster-Nyarko E."/>
            <person name="Jarju S."/>
            <person name="Secka A."/>
            <person name="Antonio M."/>
            <person name="Oren A."/>
            <person name="Chaudhuri R.R."/>
            <person name="La Ragione R."/>
            <person name="Hildebrand F."/>
            <person name="Pallen M.J."/>
        </authorList>
    </citation>
    <scope>NUCLEOTIDE SEQUENCE</scope>
    <source>
        <strain evidence="3">ChiSxjej3B15-24422</strain>
    </source>
</reference>
<dbReference type="InterPro" id="IPR035905">
    <property type="entry name" value="Barstar-like_sf"/>
</dbReference>
<dbReference type="InterPro" id="IPR029058">
    <property type="entry name" value="AB_hydrolase_fold"/>
</dbReference>
<dbReference type="Gene3D" id="3.30.370.10">
    <property type="entry name" value="Barstar-like"/>
    <property type="match status" value="1"/>
</dbReference>
<proteinExistence type="inferred from homology"/>
<evidence type="ECO:0000256" key="1">
    <source>
        <dbReference type="ARBA" id="ARBA00006845"/>
    </source>
</evidence>
<sequence>MIKLSFAGIRTRQELHRYLEEKLQVPQSEGESLDNIYDFLTMAAGKLHIIVEGITRNHGKQAGYLDGVIRMLRAAEAVTEGLTLEVREQMDADKEWLDNPAVVEQSCAYSRPVMLDMGDAPVPVSGQEGLSYRAEGMPCLRLRFANAADVQIEIGGVRYPFLETDKDIWTVDLPVDPGFYYVSLYVDGCLVLSPFLPIGYGCCRPINYLEVGPMEDFCLMREVPHGTVRHEYFTSTATGRTQTCICYVPPGYEKSGEDYPVLYLQHGFGENERGWIWQGKLNHIMDNLLAEKKAVPMLVVMADGMVITENEPGKLRLRQELFLEELTKDIIPFIEKNYRVKKDRQHRAMAGLSMGSMQTSMLIGKYPELFAWAGLFSGFLHNLVGEHPDNSHLEEIRKPEFSQNMNLLFRGMGRQDGFWKNFEEDDAFCRENHVACVRREYEGGHDWNVWRKCIRDFLPMLFQTSCSLADQRTGSDCQTTYME</sequence>
<dbReference type="EMBL" id="DXDD01000176">
    <property type="protein sequence ID" value="HIY61824.1"/>
    <property type="molecule type" value="Genomic_DNA"/>
</dbReference>
<dbReference type="Pfam" id="PF00756">
    <property type="entry name" value="Esterase"/>
    <property type="match status" value="1"/>
</dbReference>
<dbReference type="InterPro" id="IPR000801">
    <property type="entry name" value="Esterase-like"/>
</dbReference>
<accession>A0A9D2C8B9</accession>
<evidence type="ECO:0000313" key="4">
    <source>
        <dbReference type="Proteomes" id="UP000824007"/>
    </source>
</evidence>
<dbReference type="SUPFAM" id="SSF53474">
    <property type="entry name" value="alpha/beta-Hydrolases"/>
    <property type="match status" value="1"/>
</dbReference>
<organism evidence="3 4">
    <name type="scientific">Candidatus Eisenbergiella pullistercoris</name>
    <dbReference type="NCBI Taxonomy" id="2838555"/>
    <lineage>
        <taxon>Bacteria</taxon>
        <taxon>Bacillati</taxon>
        <taxon>Bacillota</taxon>
        <taxon>Clostridia</taxon>
        <taxon>Lachnospirales</taxon>
        <taxon>Lachnospiraceae</taxon>
        <taxon>Eisenbergiella</taxon>
    </lineage>
</organism>
<dbReference type="AlphaFoldDB" id="A0A9D2C8B9"/>
<gene>
    <name evidence="3" type="ORF">H9831_14315</name>
</gene>
<feature type="domain" description="Barstar (barnase inhibitor)" evidence="2">
    <location>
        <begin position="3"/>
        <end position="77"/>
    </location>
</feature>
<protein>
    <submittedName>
        <fullName evidence="3">Barstar family protein</fullName>
    </submittedName>
</protein>
<evidence type="ECO:0000313" key="3">
    <source>
        <dbReference type="EMBL" id="HIY61824.1"/>
    </source>
</evidence>
<dbReference type="PANTHER" id="PTHR48098">
    <property type="entry name" value="ENTEROCHELIN ESTERASE-RELATED"/>
    <property type="match status" value="1"/>
</dbReference>
<dbReference type="InterPro" id="IPR050583">
    <property type="entry name" value="Mycobacterial_A85_antigen"/>
</dbReference>
<dbReference type="Proteomes" id="UP000824007">
    <property type="component" value="Unassembled WGS sequence"/>
</dbReference>
<comment type="caution">
    <text evidence="3">The sequence shown here is derived from an EMBL/GenBank/DDBJ whole genome shotgun (WGS) entry which is preliminary data.</text>
</comment>
<dbReference type="PANTHER" id="PTHR48098:SF1">
    <property type="entry name" value="DIACYLGLYCEROL ACYLTRANSFERASE_MYCOLYLTRANSFERASE AG85A"/>
    <property type="match status" value="1"/>
</dbReference>
<dbReference type="InterPro" id="IPR000468">
    <property type="entry name" value="Barstar"/>
</dbReference>
<comment type="similarity">
    <text evidence="1">Belongs to the barstar family.</text>
</comment>
<evidence type="ECO:0000259" key="2">
    <source>
        <dbReference type="Pfam" id="PF01337"/>
    </source>
</evidence>
<name>A0A9D2C8B9_9FIRM</name>